<dbReference type="Proteomes" id="UP000741013">
    <property type="component" value="Unassembled WGS sequence"/>
</dbReference>
<keyword evidence="2" id="KW-0902">Two-component regulatory system</keyword>
<keyword evidence="4 7" id="KW-0238">DNA-binding</keyword>
<accession>A0ABS4PXU6</accession>
<feature type="DNA-binding region" description="OmpR/PhoB-type" evidence="7">
    <location>
        <begin position="123"/>
        <end position="216"/>
    </location>
</feature>
<feature type="domain" description="Response regulatory" evidence="8">
    <location>
        <begin position="2"/>
        <end position="113"/>
    </location>
</feature>
<dbReference type="SMART" id="SM00448">
    <property type="entry name" value="REC"/>
    <property type="match status" value="1"/>
</dbReference>
<feature type="domain" description="OmpR/PhoB-type" evidence="9">
    <location>
        <begin position="123"/>
        <end position="216"/>
    </location>
</feature>
<dbReference type="InterPro" id="IPR001867">
    <property type="entry name" value="OmpR/PhoB-type_DNA-bd"/>
</dbReference>
<dbReference type="InterPro" id="IPR036388">
    <property type="entry name" value="WH-like_DNA-bd_sf"/>
</dbReference>
<keyword evidence="11" id="KW-1185">Reference proteome</keyword>
<evidence type="ECO:0000259" key="9">
    <source>
        <dbReference type="PROSITE" id="PS51755"/>
    </source>
</evidence>
<reference evidence="10 11" key="1">
    <citation type="submission" date="2021-03" db="EMBL/GenBank/DDBJ databases">
        <title>Sequencing the genomes of 1000 actinobacteria strains.</title>
        <authorList>
            <person name="Klenk H.-P."/>
        </authorList>
    </citation>
    <scope>NUCLEOTIDE SEQUENCE [LARGE SCALE GENOMIC DNA]</scope>
    <source>
        <strain evidence="10 11">DSM 45510</strain>
    </source>
</reference>
<dbReference type="InterPro" id="IPR039420">
    <property type="entry name" value="WalR-like"/>
</dbReference>
<dbReference type="PROSITE" id="PS51755">
    <property type="entry name" value="OMPR_PHOB"/>
    <property type="match status" value="1"/>
</dbReference>
<dbReference type="Gene3D" id="6.10.250.690">
    <property type="match status" value="1"/>
</dbReference>
<keyword evidence="3" id="KW-0805">Transcription regulation</keyword>
<evidence type="ECO:0000256" key="3">
    <source>
        <dbReference type="ARBA" id="ARBA00023015"/>
    </source>
</evidence>
<dbReference type="Gene3D" id="1.10.10.10">
    <property type="entry name" value="Winged helix-like DNA-binding domain superfamily/Winged helix DNA-binding domain"/>
    <property type="match status" value="1"/>
</dbReference>
<keyword evidence="1 6" id="KW-0597">Phosphoprotein</keyword>
<dbReference type="CDD" id="cd00383">
    <property type="entry name" value="trans_reg_C"/>
    <property type="match status" value="1"/>
</dbReference>
<dbReference type="Pfam" id="PF00072">
    <property type="entry name" value="Response_reg"/>
    <property type="match status" value="1"/>
</dbReference>
<evidence type="ECO:0000313" key="10">
    <source>
        <dbReference type="EMBL" id="MBP2183401.1"/>
    </source>
</evidence>
<dbReference type="PROSITE" id="PS50110">
    <property type="entry name" value="RESPONSE_REGULATORY"/>
    <property type="match status" value="1"/>
</dbReference>
<dbReference type="PANTHER" id="PTHR48111">
    <property type="entry name" value="REGULATOR OF RPOS"/>
    <property type="match status" value="1"/>
</dbReference>
<keyword evidence="5" id="KW-0804">Transcription</keyword>
<dbReference type="RefSeq" id="WP_209666578.1">
    <property type="nucleotide sequence ID" value="NZ_JAGGMS010000001.1"/>
</dbReference>
<protein>
    <submittedName>
        <fullName evidence="10">DNA-binding response OmpR family regulator</fullName>
    </submittedName>
</protein>
<evidence type="ECO:0000313" key="11">
    <source>
        <dbReference type="Proteomes" id="UP000741013"/>
    </source>
</evidence>
<dbReference type="EMBL" id="JAGGMS010000001">
    <property type="protein sequence ID" value="MBP2183401.1"/>
    <property type="molecule type" value="Genomic_DNA"/>
</dbReference>
<feature type="modified residue" description="4-aspartylphosphate" evidence="6">
    <location>
        <position position="49"/>
    </location>
</feature>
<dbReference type="PANTHER" id="PTHR48111:SF1">
    <property type="entry name" value="TWO-COMPONENT RESPONSE REGULATOR ORR33"/>
    <property type="match status" value="1"/>
</dbReference>
<dbReference type="Gene3D" id="3.40.50.2300">
    <property type="match status" value="1"/>
</dbReference>
<dbReference type="GO" id="GO:0003677">
    <property type="term" value="F:DNA binding"/>
    <property type="evidence" value="ECO:0007669"/>
    <property type="project" value="UniProtKB-KW"/>
</dbReference>
<evidence type="ECO:0000256" key="1">
    <source>
        <dbReference type="ARBA" id="ARBA00022553"/>
    </source>
</evidence>
<sequence length="226" mass="24042">MRILVVEDDDGVAAAVVDALVSAGHGAVRARVAAEVAALRQDADLVLLDLGLPDADGLDVLRELRRASELPVLVMTARSAERDVVRTLRLGADDYLVKPVRLPELLARIEAVARRRPRSRPAPEVVEVGDVRIELAAGRVTAGAAEVALTGKEFDILAVLARAAGTAVSRQALIEQVWGEAPGSRALDAHVVTLRGKLDRPGLLATVRGFGYRLGEASPIRYRSSS</sequence>
<proteinExistence type="predicted"/>
<evidence type="ECO:0000256" key="4">
    <source>
        <dbReference type="ARBA" id="ARBA00023125"/>
    </source>
</evidence>
<dbReference type="InterPro" id="IPR011006">
    <property type="entry name" value="CheY-like_superfamily"/>
</dbReference>
<evidence type="ECO:0000256" key="6">
    <source>
        <dbReference type="PROSITE-ProRule" id="PRU00169"/>
    </source>
</evidence>
<organism evidence="10 11">
    <name type="scientific">Amycolatopsis magusensis</name>
    <dbReference type="NCBI Taxonomy" id="882444"/>
    <lineage>
        <taxon>Bacteria</taxon>
        <taxon>Bacillati</taxon>
        <taxon>Actinomycetota</taxon>
        <taxon>Actinomycetes</taxon>
        <taxon>Pseudonocardiales</taxon>
        <taxon>Pseudonocardiaceae</taxon>
        <taxon>Amycolatopsis</taxon>
    </lineage>
</organism>
<name>A0ABS4PXU6_9PSEU</name>
<dbReference type="InterPro" id="IPR001789">
    <property type="entry name" value="Sig_transdc_resp-reg_receiver"/>
</dbReference>
<gene>
    <name evidence="10" type="ORF">JOM49_004927</name>
</gene>
<comment type="caution">
    <text evidence="10">The sequence shown here is derived from an EMBL/GenBank/DDBJ whole genome shotgun (WGS) entry which is preliminary data.</text>
</comment>
<dbReference type="SUPFAM" id="SSF52172">
    <property type="entry name" value="CheY-like"/>
    <property type="match status" value="1"/>
</dbReference>
<evidence type="ECO:0000256" key="7">
    <source>
        <dbReference type="PROSITE-ProRule" id="PRU01091"/>
    </source>
</evidence>
<evidence type="ECO:0000259" key="8">
    <source>
        <dbReference type="PROSITE" id="PS50110"/>
    </source>
</evidence>
<dbReference type="Pfam" id="PF00486">
    <property type="entry name" value="Trans_reg_C"/>
    <property type="match status" value="1"/>
</dbReference>
<evidence type="ECO:0000256" key="5">
    <source>
        <dbReference type="ARBA" id="ARBA00023163"/>
    </source>
</evidence>
<dbReference type="SMART" id="SM00862">
    <property type="entry name" value="Trans_reg_C"/>
    <property type="match status" value="1"/>
</dbReference>
<evidence type="ECO:0000256" key="2">
    <source>
        <dbReference type="ARBA" id="ARBA00023012"/>
    </source>
</evidence>